<keyword evidence="1" id="KW-0472">Membrane</keyword>
<dbReference type="Proteomes" id="UP000297253">
    <property type="component" value="Unassembled WGS sequence"/>
</dbReference>
<dbReference type="OrthoDB" id="2215070at2"/>
<keyword evidence="1" id="KW-0812">Transmembrane</keyword>
<name>A0A4Y9JFV2_9STRE</name>
<sequence length="260" mass="28854">MENQQLDPLATMVETNKKKRKRVLKIVFGIIGSLFLVAAVAGFIFYRNGNITGDWENPKLAAEIRKSAIQEIGSGFEGLKLDPEEVVGDTGVTFEVKDNKAVATTYSTINKDAFLTAFDKAVQEEYTKVITQVEQEAQKYGISKEDLLKEAFGENYEAKIKEGFPKREEVEKQLDDMMTKEIADSSQGQYDSATGKFSAVYFEGEVNPLTHTIKVTKVNTGSAFASSASDFQVGDILLYTHSGDTLTFIGDEEYPFKAMK</sequence>
<keyword evidence="1" id="KW-1133">Transmembrane helix</keyword>
<organism evidence="2 3">
    <name type="scientific">Streptococcus cuniculi</name>
    <dbReference type="NCBI Taxonomy" id="1432788"/>
    <lineage>
        <taxon>Bacteria</taxon>
        <taxon>Bacillati</taxon>
        <taxon>Bacillota</taxon>
        <taxon>Bacilli</taxon>
        <taxon>Lactobacillales</taxon>
        <taxon>Streptococcaceae</taxon>
        <taxon>Streptococcus</taxon>
    </lineage>
</organism>
<gene>
    <name evidence="2" type="ORF">E4T82_00795</name>
</gene>
<evidence type="ECO:0000313" key="3">
    <source>
        <dbReference type="Proteomes" id="UP000297253"/>
    </source>
</evidence>
<comment type="caution">
    <text evidence="2">The sequence shown here is derived from an EMBL/GenBank/DDBJ whole genome shotgun (WGS) entry which is preliminary data.</text>
</comment>
<dbReference type="AlphaFoldDB" id="A0A4Y9JFV2"/>
<feature type="transmembrane region" description="Helical" evidence="1">
    <location>
        <begin position="26"/>
        <end position="46"/>
    </location>
</feature>
<protein>
    <submittedName>
        <fullName evidence="2">Uncharacterized protein</fullName>
    </submittedName>
</protein>
<reference evidence="2 3" key="1">
    <citation type="submission" date="2019-03" db="EMBL/GenBank/DDBJ databases">
        <title>Diversity of the mouse oral microbiome.</title>
        <authorList>
            <person name="Joseph S."/>
            <person name="Aduse-Opoku J."/>
            <person name="Curtis M."/>
            <person name="Wade W."/>
            <person name="Hashim A."/>
        </authorList>
    </citation>
    <scope>NUCLEOTIDE SEQUENCE [LARGE SCALE GENOMIC DNA]</scope>
    <source>
        <strain evidence="2 3">WM131</strain>
    </source>
</reference>
<proteinExistence type="predicted"/>
<evidence type="ECO:0000313" key="2">
    <source>
        <dbReference type="EMBL" id="TFU98879.1"/>
    </source>
</evidence>
<accession>A0A4Y9JFV2</accession>
<dbReference type="RefSeq" id="WP_135181011.1">
    <property type="nucleotide sequence ID" value="NZ_JADGKZ010000001.1"/>
</dbReference>
<evidence type="ECO:0000256" key="1">
    <source>
        <dbReference type="SAM" id="Phobius"/>
    </source>
</evidence>
<dbReference type="EMBL" id="SPPD01000001">
    <property type="protein sequence ID" value="TFU98879.1"/>
    <property type="molecule type" value="Genomic_DNA"/>
</dbReference>